<dbReference type="CDD" id="cd05269">
    <property type="entry name" value="TMR_SDR_a"/>
    <property type="match status" value="1"/>
</dbReference>
<evidence type="ECO:0000313" key="2">
    <source>
        <dbReference type="EMBL" id="TSB47824.1"/>
    </source>
</evidence>
<dbReference type="Gene3D" id="3.40.50.720">
    <property type="entry name" value="NAD(P)-binding Rossmann-like Domain"/>
    <property type="match status" value="1"/>
</dbReference>
<dbReference type="PANTHER" id="PTHR43162:SF1">
    <property type="entry name" value="PRESTALK A DIFFERENTIATION PROTEIN A"/>
    <property type="match status" value="1"/>
</dbReference>
<gene>
    <name evidence="2" type="ORF">FN960_04725</name>
</gene>
<proteinExistence type="predicted"/>
<dbReference type="Proteomes" id="UP000318521">
    <property type="component" value="Unassembled WGS sequence"/>
</dbReference>
<dbReference type="EMBL" id="VLXZ01000002">
    <property type="protein sequence ID" value="TSB47824.1"/>
    <property type="molecule type" value="Genomic_DNA"/>
</dbReference>
<dbReference type="SUPFAM" id="SSF51735">
    <property type="entry name" value="NAD(P)-binding Rossmann-fold domains"/>
    <property type="match status" value="1"/>
</dbReference>
<dbReference type="Gene3D" id="3.90.25.10">
    <property type="entry name" value="UDP-galactose 4-epimerase, domain 1"/>
    <property type="match status" value="1"/>
</dbReference>
<dbReference type="InterPro" id="IPR016040">
    <property type="entry name" value="NAD(P)-bd_dom"/>
</dbReference>
<organism evidence="2 3">
    <name type="scientific">Alkalicoccobacillus porphyridii</name>
    <dbReference type="NCBI Taxonomy" id="2597270"/>
    <lineage>
        <taxon>Bacteria</taxon>
        <taxon>Bacillati</taxon>
        <taxon>Bacillota</taxon>
        <taxon>Bacilli</taxon>
        <taxon>Bacillales</taxon>
        <taxon>Bacillaceae</taxon>
        <taxon>Alkalicoccobacillus</taxon>
    </lineage>
</organism>
<evidence type="ECO:0000259" key="1">
    <source>
        <dbReference type="Pfam" id="PF13460"/>
    </source>
</evidence>
<reference evidence="2 3" key="1">
    <citation type="submission" date="2019-07" db="EMBL/GenBank/DDBJ databases">
        <authorList>
            <person name="Park Y.J."/>
            <person name="Jeong S.E."/>
            <person name="Jung H.S."/>
        </authorList>
    </citation>
    <scope>NUCLEOTIDE SEQUENCE [LARGE SCALE GENOMIC DNA]</scope>
    <source>
        <strain evidence="3">P16(2019)</strain>
    </source>
</reference>
<dbReference type="AlphaFoldDB" id="A0A554A295"/>
<feature type="domain" description="NAD(P)-binding" evidence="1">
    <location>
        <begin position="9"/>
        <end position="139"/>
    </location>
</feature>
<dbReference type="Pfam" id="PF13460">
    <property type="entry name" value="NAD_binding_10"/>
    <property type="match status" value="1"/>
</dbReference>
<dbReference type="RefSeq" id="WP_143847414.1">
    <property type="nucleotide sequence ID" value="NZ_VLXZ01000002.1"/>
</dbReference>
<name>A0A554A295_9BACI</name>
<keyword evidence="3" id="KW-1185">Reference proteome</keyword>
<dbReference type="PANTHER" id="PTHR43162">
    <property type="match status" value="1"/>
</dbReference>
<sequence>MTPSVLITGATGNTGKELTAKLVESGVKVRAGSRNFQKQTINNNMTVPIKFDWFDPSTHDAALKGVECMYLVPPPGVIDPVPIMKPFLHKAKRTGVRRVILLSATVIQRGDRGLGQIHEELTNLFPEWTVLRPSWFMQNFTGDHPHATNIRENNLICTATENGRIGFIDAYDIANVAFHALITEKPLNRDLILTGPEALSYNDIAEVISTVREPAVQHQQVSLDQLQQLHTTSGLPEEFANMLAHADQLIANGFEDRVTNEVEAITGTPPVSFAHFASKHWSKIKI</sequence>
<dbReference type="InterPro" id="IPR036291">
    <property type="entry name" value="NAD(P)-bd_dom_sf"/>
</dbReference>
<evidence type="ECO:0000313" key="3">
    <source>
        <dbReference type="Proteomes" id="UP000318521"/>
    </source>
</evidence>
<dbReference type="OrthoDB" id="339107at2"/>
<dbReference type="InterPro" id="IPR051604">
    <property type="entry name" value="Ergot_Alk_Oxidoreductase"/>
</dbReference>
<protein>
    <submittedName>
        <fullName evidence="2">Ergot alkaloid biosynthesis protein</fullName>
    </submittedName>
</protein>
<accession>A0A554A295</accession>
<comment type="caution">
    <text evidence="2">The sequence shown here is derived from an EMBL/GenBank/DDBJ whole genome shotgun (WGS) entry which is preliminary data.</text>
</comment>